<name>K8X5Q2_9GAMM</name>
<dbReference type="STRING" id="1141662.OOA_00505"/>
<dbReference type="RefSeq" id="WP_008910152.1">
    <property type="nucleotide sequence ID" value="NZ_KB233222.1"/>
</dbReference>
<sequence length="69" mass="7806">MCSIIFNRAPKDNKIIIKYLTYLLFAGIISFLPISLIIKVIIGSDGYQTCDKISWMLPTTYVTDLSLCD</sequence>
<gene>
    <name evidence="2" type="ORF">OOA_00505</name>
</gene>
<dbReference type="eggNOG" id="ENOG5032VQD">
    <property type="taxonomic scope" value="Bacteria"/>
</dbReference>
<dbReference type="Pfam" id="PF06836">
    <property type="entry name" value="DUF1240"/>
    <property type="match status" value="1"/>
</dbReference>
<dbReference type="InterPro" id="IPR010665">
    <property type="entry name" value="DUF1240"/>
</dbReference>
<evidence type="ECO:0000313" key="3">
    <source>
        <dbReference type="Proteomes" id="UP000009336"/>
    </source>
</evidence>
<dbReference type="HOGENOM" id="CLU_150738_2_0_6"/>
<organism evidence="2 3">
    <name type="scientific">Providencia burhodogranariea DSM 19968</name>
    <dbReference type="NCBI Taxonomy" id="1141662"/>
    <lineage>
        <taxon>Bacteria</taxon>
        <taxon>Pseudomonadati</taxon>
        <taxon>Pseudomonadota</taxon>
        <taxon>Gammaproteobacteria</taxon>
        <taxon>Enterobacterales</taxon>
        <taxon>Morganellaceae</taxon>
        <taxon>Providencia</taxon>
    </lineage>
</organism>
<dbReference type="Proteomes" id="UP000009336">
    <property type="component" value="Unassembled WGS sequence"/>
</dbReference>
<evidence type="ECO:0000256" key="1">
    <source>
        <dbReference type="SAM" id="Phobius"/>
    </source>
</evidence>
<proteinExistence type="predicted"/>
<dbReference type="EMBL" id="AKKL01000002">
    <property type="protein sequence ID" value="EKT64972.1"/>
    <property type="molecule type" value="Genomic_DNA"/>
</dbReference>
<evidence type="ECO:0000313" key="2">
    <source>
        <dbReference type="EMBL" id="EKT64972.1"/>
    </source>
</evidence>
<protein>
    <recommendedName>
        <fullName evidence="4">DUF1240 domain-containing protein</fullName>
    </recommendedName>
</protein>
<keyword evidence="1" id="KW-0472">Membrane</keyword>
<keyword evidence="1" id="KW-0812">Transmembrane</keyword>
<accession>K8X5Q2</accession>
<dbReference type="AlphaFoldDB" id="K8X5Q2"/>
<comment type="caution">
    <text evidence="2">The sequence shown here is derived from an EMBL/GenBank/DDBJ whole genome shotgun (WGS) entry which is preliminary data.</text>
</comment>
<evidence type="ECO:0008006" key="4">
    <source>
        <dbReference type="Google" id="ProtNLM"/>
    </source>
</evidence>
<keyword evidence="1" id="KW-1133">Transmembrane helix</keyword>
<feature type="transmembrane region" description="Helical" evidence="1">
    <location>
        <begin position="20"/>
        <end position="42"/>
    </location>
</feature>
<keyword evidence="3" id="KW-1185">Reference proteome</keyword>
<reference evidence="2 3" key="1">
    <citation type="journal article" date="2012" name="BMC Genomics">
        <title>Comparative genomics of bacteria in the genus Providencia isolated from wild Drosophila melanogaster.</title>
        <authorList>
            <person name="Galac M.R."/>
            <person name="Lazzaro B.P."/>
        </authorList>
    </citation>
    <scope>NUCLEOTIDE SEQUENCE [LARGE SCALE GENOMIC DNA]</scope>
    <source>
        <strain evidence="2 3">DSM 19968</strain>
    </source>
</reference>